<comment type="caution">
    <text evidence="1">The sequence shown here is derived from an EMBL/GenBank/DDBJ whole genome shotgun (WGS) entry which is preliminary data.</text>
</comment>
<keyword evidence="2" id="KW-1185">Reference proteome</keyword>
<protein>
    <submittedName>
        <fullName evidence="1">Uncharacterized protein</fullName>
    </submittedName>
</protein>
<name>A0AAV4MMM4_9ARAC</name>
<organism evidence="1 2">
    <name type="scientific">Caerostris darwini</name>
    <dbReference type="NCBI Taxonomy" id="1538125"/>
    <lineage>
        <taxon>Eukaryota</taxon>
        <taxon>Metazoa</taxon>
        <taxon>Ecdysozoa</taxon>
        <taxon>Arthropoda</taxon>
        <taxon>Chelicerata</taxon>
        <taxon>Arachnida</taxon>
        <taxon>Araneae</taxon>
        <taxon>Araneomorphae</taxon>
        <taxon>Entelegynae</taxon>
        <taxon>Araneoidea</taxon>
        <taxon>Araneidae</taxon>
        <taxon>Caerostris</taxon>
    </lineage>
</organism>
<evidence type="ECO:0000313" key="1">
    <source>
        <dbReference type="EMBL" id="GIX73281.1"/>
    </source>
</evidence>
<accession>A0AAV4MMM4</accession>
<dbReference type="Proteomes" id="UP001054837">
    <property type="component" value="Unassembled WGS sequence"/>
</dbReference>
<sequence>MVEQNHRLMHCPPNAWMNRVFSIYCLDTTFSSIVKCYSFSESDKSLRSEEISESVECLLKCQETQMSYSGRESAMSDMSNARIGERQLSLDELKVTVL</sequence>
<proteinExistence type="predicted"/>
<dbReference type="AlphaFoldDB" id="A0AAV4MMM4"/>
<gene>
    <name evidence="1" type="ORF">CDAR_243151</name>
</gene>
<evidence type="ECO:0000313" key="2">
    <source>
        <dbReference type="Proteomes" id="UP001054837"/>
    </source>
</evidence>
<dbReference type="EMBL" id="BPLQ01000598">
    <property type="protein sequence ID" value="GIX73281.1"/>
    <property type="molecule type" value="Genomic_DNA"/>
</dbReference>
<reference evidence="1 2" key="1">
    <citation type="submission" date="2021-06" db="EMBL/GenBank/DDBJ databases">
        <title>Caerostris darwini draft genome.</title>
        <authorList>
            <person name="Kono N."/>
            <person name="Arakawa K."/>
        </authorList>
    </citation>
    <scope>NUCLEOTIDE SEQUENCE [LARGE SCALE GENOMIC DNA]</scope>
</reference>